<evidence type="ECO:0000313" key="8">
    <source>
        <dbReference type="Proteomes" id="UP000595221"/>
    </source>
</evidence>
<reference evidence="7 8" key="1">
    <citation type="submission" date="2020-12" db="EMBL/GenBank/DDBJ databases">
        <title>FDA dAtabase for Regulatory Grade micrObial Sequences (FDA-ARGOS): Supporting development and validation of Infectious Disease Dx tests.</title>
        <authorList>
            <person name="Sproer C."/>
            <person name="Gronow S."/>
            <person name="Severitt S."/>
            <person name="Schroder I."/>
            <person name="Tallon L."/>
            <person name="Sadzewicz L."/>
            <person name="Zhao X."/>
            <person name="Boylan J."/>
            <person name="Ott S."/>
            <person name="Bowen H."/>
            <person name="Vavikolanu K."/>
            <person name="Mehta A."/>
            <person name="Aluvathingal J."/>
            <person name="Nadendla S."/>
            <person name="Lowell S."/>
            <person name="Myers T."/>
            <person name="Yan Y."/>
            <person name="Sichtig H."/>
        </authorList>
    </citation>
    <scope>NUCLEOTIDE SEQUENCE [LARGE SCALE GENOMIC DNA]</scope>
    <source>
        <strain evidence="7 8">FDAARGOS_1001</strain>
    </source>
</reference>
<dbReference type="EMBL" id="CP066078">
    <property type="protein sequence ID" value="QQC59823.1"/>
    <property type="molecule type" value="Genomic_DNA"/>
</dbReference>
<evidence type="ECO:0000256" key="1">
    <source>
        <dbReference type="ARBA" id="ARBA00009437"/>
    </source>
</evidence>
<dbReference type="Pfam" id="PF00126">
    <property type="entry name" value="HTH_1"/>
    <property type="match status" value="1"/>
</dbReference>
<dbReference type="PROSITE" id="PS50931">
    <property type="entry name" value="HTH_LYSR"/>
    <property type="match status" value="1"/>
</dbReference>
<dbReference type="InterPro" id="IPR005119">
    <property type="entry name" value="LysR_subst-bd"/>
</dbReference>
<protein>
    <submittedName>
        <fullName evidence="7">LysR family transcriptional regulator</fullName>
    </submittedName>
</protein>
<dbReference type="Gene3D" id="3.40.190.10">
    <property type="entry name" value="Periplasmic binding protein-like II"/>
    <property type="match status" value="2"/>
</dbReference>
<dbReference type="Pfam" id="PF03466">
    <property type="entry name" value="LysR_substrate"/>
    <property type="match status" value="1"/>
</dbReference>
<dbReference type="Proteomes" id="UP000595221">
    <property type="component" value="Chromosome"/>
</dbReference>
<feature type="region of interest" description="Disordered" evidence="5">
    <location>
        <begin position="298"/>
        <end position="321"/>
    </location>
</feature>
<dbReference type="InterPro" id="IPR036390">
    <property type="entry name" value="WH_DNA-bd_sf"/>
</dbReference>
<keyword evidence="3" id="KW-0238">DNA-binding</keyword>
<evidence type="ECO:0000259" key="6">
    <source>
        <dbReference type="PROSITE" id="PS50931"/>
    </source>
</evidence>
<dbReference type="RefSeq" id="WP_198490666.1">
    <property type="nucleotide sequence ID" value="NZ_CP066078.1"/>
</dbReference>
<comment type="similarity">
    <text evidence="1">Belongs to the LysR transcriptional regulatory family.</text>
</comment>
<dbReference type="PANTHER" id="PTHR30346">
    <property type="entry name" value="TRANSCRIPTIONAL DUAL REGULATOR HCAR-RELATED"/>
    <property type="match status" value="1"/>
</dbReference>
<dbReference type="SUPFAM" id="SSF46785">
    <property type="entry name" value="Winged helix' DNA-binding domain"/>
    <property type="match status" value="1"/>
</dbReference>
<evidence type="ECO:0000313" key="7">
    <source>
        <dbReference type="EMBL" id="QQC59823.1"/>
    </source>
</evidence>
<gene>
    <name evidence="7" type="ORF">I6H58_02250</name>
</gene>
<dbReference type="InterPro" id="IPR036388">
    <property type="entry name" value="WH-like_DNA-bd_sf"/>
</dbReference>
<evidence type="ECO:0000256" key="4">
    <source>
        <dbReference type="ARBA" id="ARBA00023163"/>
    </source>
</evidence>
<keyword evidence="2" id="KW-0805">Transcription regulation</keyword>
<evidence type="ECO:0000256" key="3">
    <source>
        <dbReference type="ARBA" id="ARBA00023125"/>
    </source>
</evidence>
<sequence length="321" mass="35035">MLDVKRLRVLQELSRRETVTETARALGYTPSAVSQQLSALARECGVPLVQRRGRALVLTPQARTLIEHTERILHEMDLAVTALQSTQDEPAGRVRLAIFQTAASALLPRALGLLARRHPLVQVQVVQREPEAALAQTQLREVDLVVAEQYPHHAVAQFPEVDSRRLLRDPVRLAVPSGSDIASTAEAAEMPWAMEPAGNASRDWALHVCRSAGFEPEVRFEFDDVRAHADLVAAGHAVSLLPWLACVNAPAGIRWVRLPGDPHREVFTSARRDMAPRPAIEAVRSCLHDAAEALVPSHHARVTRTGPSVPGPRAADPGHPG</sequence>
<name>A0A7T4T4W6_9MICC</name>
<accession>A0A7T4T4W6</accession>
<feature type="domain" description="HTH lysR-type" evidence="6">
    <location>
        <begin position="2"/>
        <end position="59"/>
    </location>
</feature>
<dbReference type="GO" id="GO:0032993">
    <property type="term" value="C:protein-DNA complex"/>
    <property type="evidence" value="ECO:0007669"/>
    <property type="project" value="TreeGrafter"/>
</dbReference>
<dbReference type="AlphaFoldDB" id="A0A7T4T4W6"/>
<proteinExistence type="inferred from homology"/>
<dbReference type="Gene3D" id="1.10.10.10">
    <property type="entry name" value="Winged helix-like DNA-binding domain superfamily/Winged helix DNA-binding domain"/>
    <property type="match status" value="1"/>
</dbReference>
<dbReference type="InterPro" id="IPR000847">
    <property type="entry name" value="LysR_HTH_N"/>
</dbReference>
<keyword evidence="4" id="KW-0804">Transcription</keyword>
<organism evidence="7 8">
    <name type="scientific">Rothia kristinae</name>
    <dbReference type="NCBI Taxonomy" id="37923"/>
    <lineage>
        <taxon>Bacteria</taxon>
        <taxon>Bacillati</taxon>
        <taxon>Actinomycetota</taxon>
        <taxon>Actinomycetes</taxon>
        <taxon>Micrococcales</taxon>
        <taxon>Micrococcaceae</taxon>
        <taxon>Rothia</taxon>
    </lineage>
</organism>
<dbReference type="CDD" id="cd00090">
    <property type="entry name" value="HTH_ARSR"/>
    <property type="match status" value="1"/>
</dbReference>
<evidence type="ECO:0000256" key="2">
    <source>
        <dbReference type="ARBA" id="ARBA00023015"/>
    </source>
</evidence>
<dbReference type="SUPFAM" id="SSF53850">
    <property type="entry name" value="Periplasmic binding protein-like II"/>
    <property type="match status" value="1"/>
</dbReference>
<dbReference type="GO" id="GO:0003677">
    <property type="term" value="F:DNA binding"/>
    <property type="evidence" value="ECO:0007669"/>
    <property type="project" value="UniProtKB-KW"/>
</dbReference>
<dbReference type="GO" id="GO:0003700">
    <property type="term" value="F:DNA-binding transcription factor activity"/>
    <property type="evidence" value="ECO:0007669"/>
    <property type="project" value="InterPro"/>
</dbReference>
<dbReference type="PANTHER" id="PTHR30346:SF29">
    <property type="entry name" value="LYSR SUBSTRATE-BINDING"/>
    <property type="match status" value="1"/>
</dbReference>
<dbReference type="InterPro" id="IPR011991">
    <property type="entry name" value="ArsR-like_HTH"/>
</dbReference>
<evidence type="ECO:0000256" key="5">
    <source>
        <dbReference type="SAM" id="MobiDB-lite"/>
    </source>
</evidence>